<dbReference type="Proteomes" id="UP000287166">
    <property type="component" value="Unassembled WGS sequence"/>
</dbReference>
<organism evidence="7 8">
    <name type="scientific">Sparassis crispa</name>
    <dbReference type="NCBI Taxonomy" id="139825"/>
    <lineage>
        <taxon>Eukaryota</taxon>
        <taxon>Fungi</taxon>
        <taxon>Dikarya</taxon>
        <taxon>Basidiomycota</taxon>
        <taxon>Agaricomycotina</taxon>
        <taxon>Agaricomycetes</taxon>
        <taxon>Polyporales</taxon>
        <taxon>Sparassidaceae</taxon>
        <taxon>Sparassis</taxon>
    </lineage>
</organism>
<feature type="domain" description="ATPase BadF/BadG/BcrA/BcrD type" evidence="6">
    <location>
        <begin position="7"/>
        <end position="256"/>
    </location>
</feature>
<evidence type="ECO:0000259" key="6">
    <source>
        <dbReference type="Pfam" id="PF01869"/>
    </source>
</evidence>
<dbReference type="OrthoDB" id="311172at2759"/>
<gene>
    <name evidence="7" type="ORF">SCP_0307640</name>
</gene>
<name>A0A401GFY8_9APHY</name>
<evidence type="ECO:0000313" key="7">
    <source>
        <dbReference type="EMBL" id="GBE81041.1"/>
    </source>
</evidence>
<dbReference type="AlphaFoldDB" id="A0A401GFY8"/>
<dbReference type="InterPro" id="IPR043129">
    <property type="entry name" value="ATPase_NBD"/>
</dbReference>
<comment type="similarity">
    <text evidence="1">Belongs to the eukaryotic-type N-acetylglucosamine kinase family.</text>
</comment>
<comment type="caution">
    <text evidence="7">The sequence shown here is derived from an EMBL/GenBank/DDBJ whole genome shotgun (WGS) entry which is preliminary data.</text>
</comment>
<dbReference type="EC" id="2.7.1.59" evidence="2"/>
<dbReference type="PANTHER" id="PTHR43190">
    <property type="entry name" value="N-ACETYL-D-GLUCOSAMINE KINASE"/>
    <property type="match status" value="1"/>
</dbReference>
<accession>A0A401GFY8</accession>
<dbReference type="SUPFAM" id="SSF53067">
    <property type="entry name" value="Actin-like ATPase domain"/>
    <property type="match status" value="1"/>
</dbReference>
<dbReference type="InParanoid" id="A0A401GFY8"/>
<dbReference type="EMBL" id="BFAD01000003">
    <property type="protein sequence ID" value="GBE81041.1"/>
    <property type="molecule type" value="Genomic_DNA"/>
</dbReference>
<sequence>MSFYLCIDCGGSKTVAVIADTNGNIVARVRGGPSNFAYLGLQPFIAVVRTTVEDALASLKATHTDLPESSLKLPPPTPLFAAAWLGVSGVDSPSAIATLTPPLTSLLGVRPRVANDTSLLAAPLKLYSDVSSAVGCVGGTGGIVVSFRETDAGENNGDGVNLDELGRVGGWGWILGDEGGGFHVGREAIRQLLAEADRASVQAPLGAPAPPTPVAAQGTEPRGLKARILARFGVKDIFEVLTIVHLPDPLPVPEPPTPPLSSTTLASVVPEEAHAAHEANTSNNPPATSFPREKRLSALAPLVFAAAFEDQDPLALRVLRIASGALADQICVLLRPEDANAVAQPVHGGEAGWMSTGWMGTGAAVAADPGPAPGPRTVRASESILCLGGSLVGLANYRQLLLDELKRRGYVFRRVQVVEDAAAVGAQALAQGARGFRRD</sequence>
<evidence type="ECO:0000256" key="5">
    <source>
        <dbReference type="SAM" id="MobiDB-lite"/>
    </source>
</evidence>
<dbReference type="Gene3D" id="3.30.420.40">
    <property type="match status" value="1"/>
</dbReference>
<dbReference type="GeneID" id="38777958"/>
<feature type="region of interest" description="Disordered" evidence="5">
    <location>
        <begin position="271"/>
        <end position="290"/>
    </location>
</feature>
<dbReference type="RefSeq" id="XP_027611954.1">
    <property type="nucleotide sequence ID" value="XM_027756153.1"/>
</dbReference>
<dbReference type="PANTHER" id="PTHR43190:SF3">
    <property type="entry name" value="N-ACETYL-D-GLUCOSAMINE KINASE"/>
    <property type="match status" value="1"/>
</dbReference>
<dbReference type="STRING" id="139825.A0A401GFY8"/>
<evidence type="ECO:0000313" key="8">
    <source>
        <dbReference type="Proteomes" id="UP000287166"/>
    </source>
</evidence>
<dbReference type="InterPro" id="IPR052519">
    <property type="entry name" value="Euk-type_GlcNAc_Kinase"/>
</dbReference>
<evidence type="ECO:0000256" key="4">
    <source>
        <dbReference type="ARBA" id="ARBA00031123"/>
    </source>
</evidence>
<evidence type="ECO:0000256" key="2">
    <source>
        <dbReference type="ARBA" id="ARBA00012122"/>
    </source>
</evidence>
<reference evidence="7 8" key="1">
    <citation type="journal article" date="2018" name="Sci. Rep.">
        <title>Genome sequence of the cauliflower mushroom Sparassis crispa (Hanabiratake) and its association with beneficial usage.</title>
        <authorList>
            <person name="Kiyama R."/>
            <person name="Furutani Y."/>
            <person name="Kawaguchi K."/>
            <person name="Nakanishi T."/>
        </authorList>
    </citation>
    <scope>NUCLEOTIDE SEQUENCE [LARGE SCALE GENOMIC DNA]</scope>
</reference>
<dbReference type="GO" id="GO:0045127">
    <property type="term" value="F:N-acetylglucosamine kinase activity"/>
    <property type="evidence" value="ECO:0007669"/>
    <property type="project" value="UniProtKB-EC"/>
</dbReference>
<evidence type="ECO:0000256" key="1">
    <source>
        <dbReference type="ARBA" id="ARBA00006198"/>
    </source>
</evidence>
<dbReference type="InterPro" id="IPR002731">
    <property type="entry name" value="ATPase_BadF"/>
</dbReference>
<dbReference type="Pfam" id="PF01869">
    <property type="entry name" value="BcrAD_BadFG"/>
    <property type="match status" value="1"/>
</dbReference>
<protein>
    <recommendedName>
        <fullName evidence="3">N-acetyl-D-glucosamine kinase</fullName>
        <ecNumber evidence="2">2.7.1.59</ecNumber>
    </recommendedName>
    <alternativeName>
        <fullName evidence="4">GlcNAc kinase</fullName>
    </alternativeName>
</protein>
<evidence type="ECO:0000256" key="3">
    <source>
        <dbReference type="ARBA" id="ARBA00014974"/>
    </source>
</evidence>
<proteinExistence type="inferred from homology"/>
<keyword evidence="8" id="KW-1185">Reference proteome</keyword>